<protein>
    <submittedName>
        <fullName evidence="2">Uncharacterized protein</fullName>
    </submittedName>
</protein>
<evidence type="ECO:0000313" key="3">
    <source>
        <dbReference type="Proteomes" id="UP000828390"/>
    </source>
</evidence>
<evidence type="ECO:0000313" key="2">
    <source>
        <dbReference type="EMBL" id="KAH3777468.1"/>
    </source>
</evidence>
<accession>A0A9D4IN13</accession>
<proteinExistence type="predicted"/>
<dbReference type="AlphaFoldDB" id="A0A9D4IN13"/>
<feature type="region of interest" description="Disordered" evidence="1">
    <location>
        <begin position="15"/>
        <end position="64"/>
    </location>
</feature>
<reference evidence="2" key="1">
    <citation type="journal article" date="2019" name="bioRxiv">
        <title>The Genome of the Zebra Mussel, Dreissena polymorpha: A Resource for Invasive Species Research.</title>
        <authorList>
            <person name="McCartney M.A."/>
            <person name="Auch B."/>
            <person name="Kono T."/>
            <person name="Mallez S."/>
            <person name="Zhang Y."/>
            <person name="Obille A."/>
            <person name="Becker A."/>
            <person name="Abrahante J.E."/>
            <person name="Garbe J."/>
            <person name="Badalamenti J.P."/>
            <person name="Herman A."/>
            <person name="Mangelson H."/>
            <person name="Liachko I."/>
            <person name="Sullivan S."/>
            <person name="Sone E.D."/>
            <person name="Koren S."/>
            <person name="Silverstein K.A.T."/>
            <person name="Beckman K.B."/>
            <person name="Gohl D.M."/>
        </authorList>
    </citation>
    <scope>NUCLEOTIDE SEQUENCE</scope>
    <source>
        <strain evidence="2">Duluth1</strain>
        <tissue evidence="2">Whole animal</tissue>
    </source>
</reference>
<organism evidence="2 3">
    <name type="scientific">Dreissena polymorpha</name>
    <name type="common">Zebra mussel</name>
    <name type="synonym">Mytilus polymorpha</name>
    <dbReference type="NCBI Taxonomy" id="45954"/>
    <lineage>
        <taxon>Eukaryota</taxon>
        <taxon>Metazoa</taxon>
        <taxon>Spiralia</taxon>
        <taxon>Lophotrochozoa</taxon>
        <taxon>Mollusca</taxon>
        <taxon>Bivalvia</taxon>
        <taxon>Autobranchia</taxon>
        <taxon>Heteroconchia</taxon>
        <taxon>Euheterodonta</taxon>
        <taxon>Imparidentia</taxon>
        <taxon>Neoheterodontei</taxon>
        <taxon>Myida</taxon>
        <taxon>Dreissenoidea</taxon>
        <taxon>Dreissenidae</taxon>
        <taxon>Dreissena</taxon>
    </lineage>
</organism>
<comment type="caution">
    <text evidence="2">The sequence shown here is derived from an EMBL/GenBank/DDBJ whole genome shotgun (WGS) entry which is preliminary data.</text>
</comment>
<name>A0A9D4IN13_DREPO</name>
<reference evidence="2" key="2">
    <citation type="submission" date="2020-11" db="EMBL/GenBank/DDBJ databases">
        <authorList>
            <person name="McCartney M.A."/>
            <person name="Auch B."/>
            <person name="Kono T."/>
            <person name="Mallez S."/>
            <person name="Becker A."/>
            <person name="Gohl D.M."/>
            <person name="Silverstein K.A.T."/>
            <person name="Koren S."/>
            <person name="Bechman K.B."/>
            <person name="Herman A."/>
            <person name="Abrahante J.E."/>
            <person name="Garbe J."/>
        </authorList>
    </citation>
    <scope>NUCLEOTIDE SEQUENCE</scope>
    <source>
        <strain evidence="2">Duluth1</strain>
        <tissue evidence="2">Whole animal</tissue>
    </source>
</reference>
<sequence>MTPRPRKRRLEVAEALRAMDTPAVGPQSGTSTDHAVVAPAPAEPMEDTNDQVPVALPPRSRKRRREVAEALRAMETPDVGSQAAARTTRQRYLSRRNHWYQVTIKISLFQTWSVIIVNNNVSV</sequence>
<dbReference type="Proteomes" id="UP000828390">
    <property type="component" value="Unassembled WGS sequence"/>
</dbReference>
<gene>
    <name evidence="2" type="ORF">DPMN_178915</name>
</gene>
<keyword evidence="3" id="KW-1185">Reference proteome</keyword>
<dbReference type="EMBL" id="JAIWYP010000009">
    <property type="protein sequence ID" value="KAH3777468.1"/>
    <property type="molecule type" value="Genomic_DNA"/>
</dbReference>
<evidence type="ECO:0000256" key="1">
    <source>
        <dbReference type="SAM" id="MobiDB-lite"/>
    </source>
</evidence>